<evidence type="ECO:0000313" key="1">
    <source>
        <dbReference type="EMBL" id="KAI6648050.1"/>
    </source>
</evidence>
<comment type="caution">
    <text evidence="1">The sequence shown here is derived from an EMBL/GenBank/DDBJ whole genome shotgun (WGS) entry which is preliminary data.</text>
</comment>
<keyword evidence="2" id="KW-1185">Reference proteome</keyword>
<reference evidence="1 2" key="1">
    <citation type="journal article" date="2023" name="BMC Biol.">
        <title>The compact genome of the sponge Oopsacas minuta (Hexactinellida) is lacking key metazoan core genes.</title>
        <authorList>
            <person name="Santini S."/>
            <person name="Schenkelaars Q."/>
            <person name="Jourda C."/>
            <person name="Duchesne M."/>
            <person name="Belahbib H."/>
            <person name="Rocher C."/>
            <person name="Selva M."/>
            <person name="Riesgo A."/>
            <person name="Vervoort M."/>
            <person name="Leys S.P."/>
            <person name="Kodjabachian L."/>
            <person name="Le Bivic A."/>
            <person name="Borchiellini C."/>
            <person name="Claverie J.M."/>
            <person name="Renard E."/>
        </authorList>
    </citation>
    <scope>NUCLEOTIDE SEQUENCE [LARGE SCALE GENOMIC DNA]</scope>
    <source>
        <strain evidence="1">SPO-2</strain>
    </source>
</reference>
<keyword evidence="1" id="KW-0378">Hydrolase</keyword>
<sequence>MIRRFYKRANALNSVTIRSAKFPDVYLRCDGSKVDKFTGPGSGVVNCQYKPDEEWELFHIYPIAMKPSLAPPSEFPVHILSAEWDNVYIRMDGSGMDKPNASGGGCVNCQYGARSYEQFYYRSEGNGGLDGKFSFRSIYFPHCYLRLDGTNVVAHTGPGGGTVNCQYYDNPSSALPNGVMETFYIS</sequence>
<name>A0AAV7JHY3_9METZ</name>
<evidence type="ECO:0000313" key="2">
    <source>
        <dbReference type="Proteomes" id="UP001165289"/>
    </source>
</evidence>
<dbReference type="EMBL" id="JAKMXF010000333">
    <property type="protein sequence ID" value="KAI6648050.1"/>
    <property type="molecule type" value="Genomic_DNA"/>
</dbReference>
<keyword evidence="1" id="KW-0482">Metalloprotease</keyword>
<dbReference type="GO" id="GO:0008237">
    <property type="term" value="F:metallopeptidase activity"/>
    <property type="evidence" value="ECO:0007669"/>
    <property type="project" value="UniProtKB-KW"/>
</dbReference>
<keyword evidence="1" id="KW-0645">Protease</keyword>
<accession>A0AAV7JHY3</accession>
<proteinExistence type="predicted"/>
<organism evidence="1 2">
    <name type="scientific">Oopsacas minuta</name>
    <dbReference type="NCBI Taxonomy" id="111878"/>
    <lineage>
        <taxon>Eukaryota</taxon>
        <taxon>Metazoa</taxon>
        <taxon>Porifera</taxon>
        <taxon>Hexactinellida</taxon>
        <taxon>Hexasterophora</taxon>
        <taxon>Lyssacinosida</taxon>
        <taxon>Leucopsacidae</taxon>
        <taxon>Oopsacas</taxon>
    </lineage>
</organism>
<dbReference type="Proteomes" id="UP001165289">
    <property type="component" value="Unassembled WGS sequence"/>
</dbReference>
<protein>
    <submittedName>
        <fullName evidence="1">Extracellular metalloprotease</fullName>
    </submittedName>
</protein>
<gene>
    <name evidence="1" type="ORF">LOD99_8252</name>
</gene>
<dbReference type="AlphaFoldDB" id="A0AAV7JHY3"/>